<feature type="transmembrane region" description="Helical" evidence="1">
    <location>
        <begin position="263"/>
        <end position="282"/>
    </location>
</feature>
<dbReference type="EMBL" id="AZAJ01000001">
    <property type="protein sequence ID" value="ETA67924.1"/>
    <property type="molecule type" value="Genomic_DNA"/>
</dbReference>
<reference evidence="2 3" key="1">
    <citation type="submission" date="2013-08" db="EMBL/GenBank/DDBJ databases">
        <authorList>
            <consortium name="DOE Joint Genome Institute"/>
            <person name="Eisen J."/>
            <person name="Huntemann M."/>
            <person name="Han J."/>
            <person name="Chen A."/>
            <person name="Kyrpides N."/>
            <person name="Mavromatis K."/>
            <person name="Markowitz V."/>
            <person name="Palaniappan K."/>
            <person name="Ivanova N."/>
            <person name="Schaumberg A."/>
            <person name="Pati A."/>
            <person name="Liolios K."/>
            <person name="Nordberg H.P."/>
            <person name="Cantor M.N."/>
            <person name="Hua S.X."/>
            <person name="Woyke T."/>
        </authorList>
    </citation>
    <scope>NUCLEOTIDE SEQUENCE [LARGE SCALE GENOMIC DNA]</scope>
    <source>
        <strain evidence="2 3">DSM 2278</strain>
    </source>
</reference>
<keyword evidence="1" id="KW-0812">Transmembrane</keyword>
<name>W9DP06_METTI</name>
<organism evidence="2 3">
    <name type="scientific">Methanolobus tindarius DSM 2278</name>
    <dbReference type="NCBI Taxonomy" id="1090322"/>
    <lineage>
        <taxon>Archaea</taxon>
        <taxon>Methanobacteriati</taxon>
        <taxon>Methanobacteriota</taxon>
        <taxon>Stenosarchaea group</taxon>
        <taxon>Methanomicrobia</taxon>
        <taxon>Methanosarcinales</taxon>
        <taxon>Methanosarcinaceae</taxon>
        <taxon>Methanolobus</taxon>
    </lineage>
</organism>
<evidence type="ECO:0000313" key="2">
    <source>
        <dbReference type="EMBL" id="ETA67924.1"/>
    </source>
</evidence>
<dbReference type="AlphaFoldDB" id="W9DP06"/>
<sequence length="285" mass="32564">MFKKKIELIIVFLVITGACTLVASADQTNDSDKYTFQNYGGEVYTPEPMEFGANLNDNEKETLENGTERKHLLLQFYEIPGEVQFELLELYGLHVLSYAGSEAYVFSMPADYTAADLPDNVGLRWMGEIPVENKYQYYGTDVPYYAKMEDGNVKLAVFFYEDVTSQASINIIQKYTDNFSAPSNLRPWYYETITNETNISLIVKEDAVQQIGYYGSEPVPEYGRDFVDNEETEEYEYYIVDEQENNSQETAENINDSEEKETAGFTATIAIMVFALIAIFNARKD</sequence>
<dbReference type="PROSITE" id="PS51257">
    <property type="entry name" value="PROKAR_LIPOPROTEIN"/>
    <property type="match status" value="1"/>
</dbReference>
<dbReference type="Proteomes" id="UP000019483">
    <property type="component" value="Unassembled WGS sequence"/>
</dbReference>
<accession>W9DP06</accession>
<dbReference type="OrthoDB" id="126354at2157"/>
<keyword evidence="1" id="KW-1133">Transmembrane helix</keyword>
<comment type="caution">
    <text evidence="2">The sequence shown here is derived from an EMBL/GenBank/DDBJ whole genome shotgun (WGS) entry which is preliminary data.</text>
</comment>
<keyword evidence="1" id="KW-0472">Membrane</keyword>
<dbReference type="RefSeq" id="WP_023845060.1">
    <property type="nucleotide sequence ID" value="NZ_AZAJ01000001.1"/>
</dbReference>
<proteinExistence type="predicted"/>
<evidence type="ECO:0000313" key="3">
    <source>
        <dbReference type="Proteomes" id="UP000019483"/>
    </source>
</evidence>
<evidence type="ECO:0000256" key="1">
    <source>
        <dbReference type="SAM" id="Phobius"/>
    </source>
</evidence>
<keyword evidence="3" id="KW-1185">Reference proteome</keyword>
<gene>
    <name evidence="2" type="ORF">MettiDRAFT_1365</name>
</gene>
<protein>
    <submittedName>
        <fullName evidence="2">Uncharacterized protein</fullName>
    </submittedName>
</protein>